<name>A0ABR1TC85_9PEZI</name>
<dbReference type="PANTHER" id="PTHR42470:SF1">
    <property type="entry name" value="VAST DOMAIN-CONTAINING PROTEIN"/>
    <property type="match status" value="1"/>
</dbReference>
<sequence>MVPQAPSSQYAPDTAEAGSDPVPTATSSRKQRLVELPTYRGDYLQKNNIYFVLPEDAETALPDWAAKDCDEILSAPSPARRHSAMNVEGLQDMQRGDADVREVDILRWLEKNLFPDDDDIRKLGLRLIGCMPFKRAYLPGGDAPNPVSEPVPDLTYGYTLKETCVPFTSTQLTASKAMDPERGKPGSSDLAFPFLIVEGKVDAPKKSCLKVGENQCLGASATCVSIINRLNSLLLLKCEGAKKVRSAIFSIAVNQDVARLYVSWMGDDDIYYMKRICLVDLWLEAGRRDLARYAANIMDWGSGTRFKDIQRALDIISDEGRKTSSVKAKARDITPDTHSSKRQRR</sequence>
<dbReference type="PANTHER" id="PTHR42470">
    <property type="entry name" value="VAST DOMAIN-CONTAINING PROTEIN"/>
    <property type="match status" value="1"/>
</dbReference>
<evidence type="ECO:0000259" key="2">
    <source>
        <dbReference type="Pfam" id="PF25545"/>
    </source>
</evidence>
<keyword evidence="4" id="KW-1185">Reference proteome</keyword>
<evidence type="ECO:0000313" key="4">
    <source>
        <dbReference type="Proteomes" id="UP001444661"/>
    </source>
</evidence>
<feature type="region of interest" description="Disordered" evidence="1">
    <location>
        <begin position="1"/>
        <end position="31"/>
    </location>
</feature>
<organism evidence="3 4">
    <name type="scientific">Apiospora rasikravindrae</name>
    <dbReference type="NCBI Taxonomy" id="990691"/>
    <lineage>
        <taxon>Eukaryota</taxon>
        <taxon>Fungi</taxon>
        <taxon>Dikarya</taxon>
        <taxon>Ascomycota</taxon>
        <taxon>Pezizomycotina</taxon>
        <taxon>Sordariomycetes</taxon>
        <taxon>Xylariomycetidae</taxon>
        <taxon>Amphisphaeriales</taxon>
        <taxon>Apiosporaceae</taxon>
        <taxon>Apiospora</taxon>
    </lineage>
</organism>
<feature type="region of interest" description="Disordered" evidence="1">
    <location>
        <begin position="321"/>
        <end position="345"/>
    </location>
</feature>
<protein>
    <recommendedName>
        <fullName evidence="2">DUF7924 domain-containing protein</fullName>
    </recommendedName>
</protein>
<evidence type="ECO:0000256" key="1">
    <source>
        <dbReference type="SAM" id="MobiDB-lite"/>
    </source>
</evidence>
<dbReference type="EMBL" id="JAQQWK010000003">
    <property type="protein sequence ID" value="KAK8044213.1"/>
    <property type="molecule type" value="Genomic_DNA"/>
</dbReference>
<dbReference type="InterPro" id="IPR057684">
    <property type="entry name" value="DUF7924"/>
</dbReference>
<feature type="compositionally biased region" description="Basic and acidic residues" evidence="1">
    <location>
        <begin position="329"/>
        <end position="339"/>
    </location>
</feature>
<evidence type="ECO:0000313" key="3">
    <source>
        <dbReference type="EMBL" id="KAK8044213.1"/>
    </source>
</evidence>
<accession>A0ABR1TC85</accession>
<feature type="compositionally biased region" description="Polar residues" evidence="1">
    <location>
        <begin position="1"/>
        <end position="11"/>
    </location>
</feature>
<reference evidence="3 4" key="1">
    <citation type="submission" date="2023-01" db="EMBL/GenBank/DDBJ databases">
        <title>Analysis of 21 Apiospora genomes using comparative genomics revels a genus with tremendous synthesis potential of carbohydrate active enzymes and secondary metabolites.</title>
        <authorList>
            <person name="Sorensen T."/>
        </authorList>
    </citation>
    <scope>NUCLEOTIDE SEQUENCE [LARGE SCALE GENOMIC DNA]</scope>
    <source>
        <strain evidence="3 4">CBS 33761</strain>
    </source>
</reference>
<dbReference type="Pfam" id="PF25545">
    <property type="entry name" value="DUF7924"/>
    <property type="match status" value="1"/>
</dbReference>
<gene>
    <name evidence="3" type="ORF">PG993_004237</name>
</gene>
<feature type="domain" description="DUF7924" evidence="2">
    <location>
        <begin position="146"/>
        <end position="313"/>
    </location>
</feature>
<dbReference type="Proteomes" id="UP001444661">
    <property type="component" value="Unassembled WGS sequence"/>
</dbReference>
<comment type="caution">
    <text evidence="3">The sequence shown here is derived from an EMBL/GenBank/DDBJ whole genome shotgun (WGS) entry which is preliminary data.</text>
</comment>
<proteinExistence type="predicted"/>